<dbReference type="PANTHER" id="PTHR42194">
    <property type="entry name" value="UPF0276 PROTEIN HI_1600"/>
    <property type="match status" value="1"/>
</dbReference>
<reference evidence="3" key="1">
    <citation type="journal article" date="2019" name="Int. J. Syst. Evol. Microbiol.">
        <title>The Global Catalogue of Microorganisms (GCM) 10K type strain sequencing project: providing services to taxonomists for standard genome sequencing and annotation.</title>
        <authorList>
            <consortium name="The Broad Institute Genomics Platform"/>
            <consortium name="The Broad Institute Genome Sequencing Center for Infectious Disease"/>
            <person name="Wu L."/>
            <person name="Ma J."/>
        </authorList>
    </citation>
    <scope>NUCLEOTIDE SEQUENCE [LARGE SCALE GENOMIC DNA]</scope>
    <source>
        <strain evidence="3">KCTC 42182</strain>
    </source>
</reference>
<dbReference type="RefSeq" id="WP_379728627.1">
    <property type="nucleotide sequence ID" value="NZ_JBHRYJ010000003.1"/>
</dbReference>
<comment type="similarity">
    <text evidence="1">Belongs to the UPF0276 family.</text>
</comment>
<dbReference type="InterPro" id="IPR007801">
    <property type="entry name" value="MbnB/TglH/ChrH"/>
</dbReference>
<dbReference type="Gene3D" id="3.20.20.150">
    <property type="entry name" value="Divalent-metal-dependent TIM barrel enzymes"/>
    <property type="match status" value="1"/>
</dbReference>
<accession>A0ABV7VI28</accession>
<dbReference type="SUPFAM" id="SSF51658">
    <property type="entry name" value="Xylose isomerase-like"/>
    <property type="match status" value="1"/>
</dbReference>
<protein>
    <recommendedName>
        <fullName evidence="1">UPF0276 protein ACFOOQ_16445</fullName>
    </recommendedName>
</protein>
<dbReference type="PANTHER" id="PTHR42194:SF1">
    <property type="entry name" value="UPF0276 PROTEIN HI_1600"/>
    <property type="match status" value="1"/>
</dbReference>
<evidence type="ECO:0000313" key="3">
    <source>
        <dbReference type="Proteomes" id="UP001595711"/>
    </source>
</evidence>
<sequence>MAALNMPSSTRAVAVPPNAGASLKPEHYRSILETEPSIGFFEVHAENYMGAGGPPLRYLQAIRERYPISLHGVGLSIGADRPLDSQHLERLKKLIERYEPGLFSEHLAWSTHDTGYLNDLLPLPYTEGALARVCEHIDRVHATLGRRMLLENPSTYVVFAESMIPEVEFLAEVAARTGCGLLLDVANVEVSATNHGYDPIAYLDAFPMQHVGEIHLAGSAETVDDAGNRLLIDAHDSPVAAGVWGLYSHVLDQVGPVPTLIEWDNGVPAWPVLFAEAERAEGMLLRAARQKTRQGGRDVAHPL</sequence>
<gene>
    <name evidence="2" type="ORF">ACFOOQ_16445</name>
</gene>
<evidence type="ECO:0000256" key="1">
    <source>
        <dbReference type="HAMAP-Rule" id="MF_00697"/>
    </source>
</evidence>
<dbReference type="HAMAP" id="MF_00697">
    <property type="entry name" value="UPF0276"/>
    <property type="match status" value="1"/>
</dbReference>
<comment type="caution">
    <text evidence="2">The sequence shown here is derived from an EMBL/GenBank/DDBJ whole genome shotgun (WGS) entry which is preliminary data.</text>
</comment>
<proteinExistence type="inferred from homology"/>
<dbReference type="NCBIfam" id="NF003818">
    <property type="entry name" value="PRK05409.1"/>
    <property type="match status" value="1"/>
</dbReference>
<organism evidence="2 3">
    <name type="scientific">Ferrovibrio xuzhouensis</name>
    <dbReference type="NCBI Taxonomy" id="1576914"/>
    <lineage>
        <taxon>Bacteria</taxon>
        <taxon>Pseudomonadati</taxon>
        <taxon>Pseudomonadota</taxon>
        <taxon>Alphaproteobacteria</taxon>
        <taxon>Rhodospirillales</taxon>
        <taxon>Rhodospirillaceae</taxon>
        <taxon>Ferrovibrio</taxon>
    </lineage>
</organism>
<dbReference type="Proteomes" id="UP001595711">
    <property type="component" value="Unassembled WGS sequence"/>
</dbReference>
<dbReference type="EMBL" id="JBHRYJ010000003">
    <property type="protein sequence ID" value="MFC3677148.1"/>
    <property type="molecule type" value="Genomic_DNA"/>
</dbReference>
<dbReference type="InterPro" id="IPR036237">
    <property type="entry name" value="Xyl_isomerase-like_sf"/>
</dbReference>
<evidence type="ECO:0000313" key="2">
    <source>
        <dbReference type="EMBL" id="MFC3677148.1"/>
    </source>
</evidence>
<name>A0ABV7VI28_9PROT</name>
<keyword evidence="3" id="KW-1185">Reference proteome</keyword>
<dbReference type="Pfam" id="PF05114">
    <property type="entry name" value="MbnB_TglH_ChrH"/>
    <property type="match status" value="1"/>
</dbReference>